<keyword evidence="2" id="KW-1185">Reference proteome</keyword>
<sequence length="117" mass="12590">MVSLTSTHTCSSEAPEFFNNIVHVVVNVKFDALIGNSLTIYRTVKVPGTTNVQVQVKPTDKPLVGLGDVIHQLIAIVLYGGPLSHNGGLCGVVFQFNQAGLPPLCGDTMDRHYISQQ</sequence>
<protein>
    <submittedName>
        <fullName evidence="1">Uncharacterized protein</fullName>
    </submittedName>
</protein>
<name>A0A9D4E8Q2_DREPO</name>
<organism evidence="1 2">
    <name type="scientific">Dreissena polymorpha</name>
    <name type="common">Zebra mussel</name>
    <name type="synonym">Mytilus polymorpha</name>
    <dbReference type="NCBI Taxonomy" id="45954"/>
    <lineage>
        <taxon>Eukaryota</taxon>
        <taxon>Metazoa</taxon>
        <taxon>Spiralia</taxon>
        <taxon>Lophotrochozoa</taxon>
        <taxon>Mollusca</taxon>
        <taxon>Bivalvia</taxon>
        <taxon>Autobranchia</taxon>
        <taxon>Heteroconchia</taxon>
        <taxon>Euheterodonta</taxon>
        <taxon>Imparidentia</taxon>
        <taxon>Neoheterodontei</taxon>
        <taxon>Myida</taxon>
        <taxon>Dreissenoidea</taxon>
        <taxon>Dreissenidae</taxon>
        <taxon>Dreissena</taxon>
    </lineage>
</organism>
<dbReference type="AlphaFoldDB" id="A0A9D4E8Q2"/>
<evidence type="ECO:0000313" key="1">
    <source>
        <dbReference type="EMBL" id="KAH3773895.1"/>
    </source>
</evidence>
<dbReference type="Proteomes" id="UP000828390">
    <property type="component" value="Unassembled WGS sequence"/>
</dbReference>
<accession>A0A9D4E8Q2</accession>
<reference evidence="1" key="2">
    <citation type="submission" date="2020-11" db="EMBL/GenBank/DDBJ databases">
        <authorList>
            <person name="McCartney M.A."/>
            <person name="Auch B."/>
            <person name="Kono T."/>
            <person name="Mallez S."/>
            <person name="Becker A."/>
            <person name="Gohl D.M."/>
            <person name="Silverstein K.A.T."/>
            <person name="Koren S."/>
            <person name="Bechman K.B."/>
            <person name="Herman A."/>
            <person name="Abrahante J.E."/>
            <person name="Garbe J."/>
        </authorList>
    </citation>
    <scope>NUCLEOTIDE SEQUENCE</scope>
    <source>
        <strain evidence="1">Duluth1</strain>
        <tissue evidence="1">Whole animal</tissue>
    </source>
</reference>
<proteinExistence type="predicted"/>
<dbReference type="EMBL" id="JAIWYP010000009">
    <property type="protein sequence ID" value="KAH3773895.1"/>
    <property type="molecule type" value="Genomic_DNA"/>
</dbReference>
<reference evidence="1" key="1">
    <citation type="journal article" date="2019" name="bioRxiv">
        <title>The Genome of the Zebra Mussel, Dreissena polymorpha: A Resource for Invasive Species Research.</title>
        <authorList>
            <person name="McCartney M.A."/>
            <person name="Auch B."/>
            <person name="Kono T."/>
            <person name="Mallez S."/>
            <person name="Zhang Y."/>
            <person name="Obille A."/>
            <person name="Becker A."/>
            <person name="Abrahante J.E."/>
            <person name="Garbe J."/>
            <person name="Badalamenti J.P."/>
            <person name="Herman A."/>
            <person name="Mangelson H."/>
            <person name="Liachko I."/>
            <person name="Sullivan S."/>
            <person name="Sone E.D."/>
            <person name="Koren S."/>
            <person name="Silverstein K.A.T."/>
            <person name="Beckman K.B."/>
            <person name="Gohl D.M."/>
        </authorList>
    </citation>
    <scope>NUCLEOTIDE SEQUENCE</scope>
    <source>
        <strain evidence="1">Duluth1</strain>
        <tissue evidence="1">Whole animal</tissue>
    </source>
</reference>
<comment type="caution">
    <text evidence="1">The sequence shown here is derived from an EMBL/GenBank/DDBJ whole genome shotgun (WGS) entry which is preliminary data.</text>
</comment>
<evidence type="ECO:0000313" key="2">
    <source>
        <dbReference type="Proteomes" id="UP000828390"/>
    </source>
</evidence>
<gene>
    <name evidence="1" type="ORF">DPMN_175266</name>
</gene>